<organism evidence="1 2">
    <name type="scientific">Vairimorpha necatrix</name>
    <dbReference type="NCBI Taxonomy" id="6039"/>
    <lineage>
        <taxon>Eukaryota</taxon>
        <taxon>Fungi</taxon>
        <taxon>Fungi incertae sedis</taxon>
        <taxon>Microsporidia</taxon>
        <taxon>Nosematidae</taxon>
        <taxon>Vairimorpha</taxon>
    </lineage>
</organism>
<evidence type="ECO:0000313" key="1">
    <source>
        <dbReference type="EMBL" id="WUR02908.1"/>
    </source>
</evidence>
<proteinExistence type="predicted"/>
<dbReference type="AlphaFoldDB" id="A0AAX4JAL9"/>
<dbReference type="RefSeq" id="XP_065329053.1">
    <property type="nucleotide sequence ID" value="XM_065472981.1"/>
</dbReference>
<accession>A0AAX4JAL9</accession>
<dbReference type="GeneID" id="90540723"/>
<protein>
    <submittedName>
        <fullName evidence="1">Uncharacterized protein</fullName>
    </submittedName>
</protein>
<dbReference type="Proteomes" id="UP001334084">
    <property type="component" value="Chromosome 3"/>
</dbReference>
<gene>
    <name evidence="1" type="ORF">VNE69_03127</name>
</gene>
<sequence>MGFSIKYKIITPCLTYVSPPRHIITINTKRVISKKYLHTKNILKEKFKLLVPHLIIWKYNPAYKKHELEPIKYKKSMNCYITTKKEIVHKKHEILKYCTQYHNNIYINDYFYYRKIQENIPVNIKIYKKKNIKTSKKNVNFINKYKKPEKYSLLALNFLTSTSQEKDKKFCIFNFRNVKGNEELYLYLKKTCELIEVEEENNMVLVYDNKKVYYQGEINISEEYEYIQVELFDE</sequence>
<reference evidence="1" key="1">
    <citation type="journal article" date="2024" name="BMC Genomics">
        <title>Functional annotation of a divergent genome using sequence and structure-based similarity.</title>
        <authorList>
            <person name="Svedberg D."/>
            <person name="Winiger R.R."/>
            <person name="Berg A."/>
            <person name="Sharma H."/>
            <person name="Tellgren-Roth C."/>
            <person name="Debrunner-Vossbrinck B.A."/>
            <person name="Vossbrinck C.R."/>
            <person name="Barandun J."/>
        </authorList>
    </citation>
    <scope>NUCLEOTIDE SEQUENCE</scope>
    <source>
        <strain evidence="1">Illinois isolate</strain>
    </source>
</reference>
<keyword evidence="2" id="KW-1185">Reference proteome</keyword>
<evidence type="ECO:0000313" key="2">
    <source>
        <dbReference type="Proteomes" id="UP001334084"/>
    </source>
</evidence>
<name>A0AAX4JAL9_9MICR</name>
<dbReference type="EMBL" id="CP142728">
    <property type="protein sequence ID" value="WUR02908.1"/>
    <property type="molecule type" value="Genomic_DNA"/>
</dbReference>
<dbReference type="KEGG" id="vnx:VNE69_03127"/>